<evidence type="ECO:0000313" key="2">
    <source>
        <dbReference type="Proteomes" id="UP001151760"/>
    </source>
</evidence>
<reference evidence="1" key="2">
    <citation type="submission" date="2022-01" db="EMBL/GenBank/DDBJ databases">
        <authorList>
            <person name="Yamashiro T."/>
            <person name="Shiraishi A."/>
            <person name="Satake H."/>
            <person name="Nakayama K."/>
        </authorList>
    </citation>
    <scope>NUCLEOTIDE SEQUENCE</scope>
</reference>
<comment type="caution">
    <text evidence="1">The sequence shown here is derived from an EMBL/GenBank/DDBJ whole genome shotgun (WGS) entry which is preliminary data.</text>
</comment>
<keyword evidence="2" id="KW-1185">Reference proteome</keyword>
<evidence type="ECO:0000313" key="1">
    <source>
        <dbReference type="EMBL" id="GJT19481.1"/>
    </source>
</evidence>
<organism evidence="1 2">
    <name type="scientific">Tanacetum coccineum</name>
    <dbReference type="NCBI Taxonomy" id="301880"/>
    <lineage>
        <taxon>Eukaryota</taxon>
        <taxon>Viridiplantae</taxon>
        <taxon>Streptophyta</taxon>
        <taxon>Embryophyta</taxon>
        <taxon>Tracheophyta</taxon>
        <taxon>Spermatophyta</taxon>
        <taxon>Magnoliopsida</taxon>
        <taxon>eudicotyledons</taxon>
        <taxon>Gunneridae</taxon>
        <taxon>Pentapetalae</taxon>
        <taxon>asterids</taxon>
        <taxon>campanulids</taxon>
        <taxon>Asterales</taxon>
        <taxon>Asteraceae</taxon>
        <taxon>Asteroideae</taxon>
        <taxon>Anthemideae</taxon>
        <taxon>Anthemidinae</taxon>
        <taxon>Tanacetum</taxon>
    </lineage>
</organism>
<dbReference type="EMBL" id="BQNB010013720">
    <property type="protein sequence ID" value="GJT19481.1"/>
    <property type="molecule type" value="Genomic_DNA"/>
</dbReference>
<sequence>MKHSYSNGDTCFSIDVIDEILEEDFDSLLDEGNIILYSIEGTPVEDEIFEESDEFIAMNIEENTKPKNEGEITFEKITFNTDNKIKKYLEEPLQILNLNLFLIT</sequence>
<name>A0ABQ5BXN4_9ASTR</name>
<protein>
    <submittedName>
        <fullName evidence="1">Uncharacterized protein</fullName>
    </submittedName>
</protein>
<proteinExistence type="predicted"/>
<accession>A0ABQ5BXN4</accession>
<dbReference type="Proteomes" id="UP001151760">
    <property type="component" value="Unassembled WGS sequence"/>
</dbReference>
<gene>
    <name evidence="1" type="ORF">Tco_0878187</name>
</gene>
<reference evidence="1" key="1">
    <citation type="journal article" date="2022" name="Int. J. Mol. Sci.">
        <title>Draft Genome of Tanacetum Coccineum: Genomic Comparison of Closely Related Tanacetum-Family Plants.</title>
        <authorList>
            <person name="Yamashiro T."/>
            <person name="Shiraishi A."/>
            <person name="Nakayama K."/>
            <person name="Satake H."/>
        </authorList>
    </citation>
    <scope>NUCLEOTIDE SEQUENCE</scope>
</reference>